<sequence length="479" mass="53858">MTEKKEIVVVDAGHLVSPIGELNAQLEGYLVNVGLPVSDVVAPIAERKKVIAQLADALEILPRADRGKAHYLSRFTIAIAAGLFDGALNYLWDETVRALRRQVISFDIQYFYSVAEKISSRYKSLSKPEEIDQVSEHDLLEGCRRIGLVTDVNYQRLEHVNYMRNHASAAHPNDNEIDGYEMLGWLTVCLKHAITAEPDHSLISIKQLLQNIRTVTIPSDDFSVICSDLAKQPQERIDDFLWTLFGIYTDDKSAQHARDNIEGISPSVWIAATEDRKYEIGARFGVLRKNGEVAKKDACQKFLEVVGGLAYKDEDSLAGELIEKLENLYRAHFGSNNFYNEYPHAKALNDSLPATGKIPRAARTMWVKVISICYVGNGYGYRQGVDEQGLPYYQNYINNFTEGDAVEFIKLFFEPEFASPLSRSTPDKRVRDLATNLKAKHTNVHLQRALDLVITAPAKTLYGLYNTTDFKNVVPNLPA</sequence>
<keyword evidence="2" id="KW-1185">Reference proteome</keyword>
<evidence type="ECO:0000313" key="2">
    <source>
        <dbReference type="Proteomes" id="UP001331561"/>
    </source>
</evidence>
<gene>
    <name evidence="1" type="ORF">VVD49_04560</name>
</gene>
<comment type="caution">
    <text evidence="1">The sequence shown here is derived from an EMBL/GenBank/DDBJ whole genome shotgun (WGS) entry which is preliminary data.</text>
</comment>
<proteinExistence type="predicted"/>
<dbReference type="RefSeq" id="WP_327597946.1">
    <property type="nucleotide sequence ID" value="NZ_JAYXHS010000001.1"/>
</dbReference>
<dbReference type="Proteomes" id="UP001331561">
    <property type="component" value="Unassembled WGS sequence"/>
</dbReference>
<dbReference type="EMBL" id="JAYXHS010000001">
    <property type="protein sequence ID" value="MEC5384981.1"/>
    <property type="molecule type" value="Genomic_DNA"/>
</dbReference>
<protein>
    <submittedName>
        <fullName evidence="1">Uncharacterized protein</fullName>
    </submittedName>
</protein>
<organism evidence="1 2">
    <name type="scientific">Uliginosibacterium silvisoli</name>
    <dbReference type="NCBI Taxonomy" id="3114758"/>
    <lineage>
        <taxon>Bacteria</taxon>
        <taxon>Pseudomonadati</taxon>
        <taxon>Pseudomonadota</taxon>
        <taxon>Betaproteobacteria</taxon>
        <taxon>Rhodocyclales</taxon>
        <taxon>Zoogloeaceae</taxon>
        <taxon>Uliginosibacterium</taxon>
    </lineage>
</organism>
<reference evidence="1 2" key="1">
    <citation type="submission" date="2024-01" db="EMBL/GenBank/DDBJ databases">
        <title>Uliginosibacterium soil sp. nov.</title>
        <authorList>
            <person name="Lv Y."/>
        </authorList>
    </citation>
    <scope>NUCLEOTIDE SEQUENCE [LARGE SCALE GENOMIC DNA]</scope>
    <source>
        <strain evidence="1 2">H3</strain>
    </source>
</reference>
<evidence type="ECO:0000313" key="1">
    <source>
        <dbReference type="EMBL" id="MEC5384981.1"/>
    </source>
</evidence>
<name>A0ABU6K0E4_9RHOO</name>
<accession>A0ABU6K0E4</accession>